<dbReference type="SMART" id="SM00312">
    <property type="entry name" value="PX"/>
    <property type="match status" value="1"/>
</dbReference>
<dbReference type="VEuPathDB" id="FungiDB:T551_02228"/>
<dbReference type="InterPro" id="IPR001452">
    <property type="entry name" value="SH3_domain"/>
</dbReference>
<evidence type="ECO:0008006" key="8">
    <source>
        <dbReference type="Google" id="ProtNLM"/>
    </source>
</evidence>
<evidence type="ECO:0000259" key="4">
    <source>
        <dbReference type="PROSITE" id="PS50002"/>
    </source>
</evidence>
<dbReference type="PROSITE" id="PS50002">
    <property type="entry name" value="SH3"/>
    <property type="match status" value="2"/>
</dbReference>
<evidence type="ECO:0000256" key="2">
    <source>
        <dbReference type="ARBA" id="ARBA00022737"/>
    </source>
</evidence>
<dbReference type="GO" id="GO:0032878">
    <property type="term" value="P:regulation of establishment or maintenance of cell polarity"/>
    <property type="evidence" value="ECO:0007669"/>
    <property type="project" value="EnsemblFungi"/>
</dbReference>
<dbReference type="SUPFAM" id="SSF50044">
    <property type="entry name" value="SH3-domain"/>
    <property type="match status" value="2"/>
</dbReference>
<dbReference type="Pfam" id="PF00787">
    <property type="entry name" value="PX"/>
    <property type="match status" value="1"/>
</dbReference>
<sequence>MVKSRKLKNTDRQDSVGIRAKSAISIEPPKKVIRALYDYVSQSSVELAFSKGDFFHVIGNENDENWYEACNPATNVRGLVPVSYFQVLGRTEKDSLHIKNSEKLNEKNHVTEAPVKNQSLYGVVQYDFHAERPDELEAQAGEAIIVIAQSNHEWFVAKPIGRLGGPGLIPISFIEIRDFSTGKAITNVQELVDSMAIPRVEEWKKMTAEYKNNSISLGKFNFDEKSSNKNNSVSQNNQSVECSKKSMHDIKLVSGSFYNNNNEYICIVSSRVIKHVYINEGYQYLVHAEMENSRYRSLFRYYEDFYNLQVMLLEEFPVEAGRTGERRILPYMPVPLSYVDDQISQRRCIDLDTYLRDLCRLPSYIKRSSLVTGFFLLRDSDTESDTPITTQLSSPEFSGKVFENSESYGSFLNDNDISLFSTSSKKSISGNLSSSNAFSSPVSSGNFGFSFNARPAESGYDSEVSKLSEMFQNSSISKNEYTYPHVSQTLKESQTQGLKLSQDNTLHSGIYSDSLYIKIKIFFADDLIAIRVPRQITFIQLMEKLQDRLGIVIKSLRCKEMNNHSCFIRCDDDLRNAINQNSKLVLYVE</sequence>
<dbReference type="GO" id="GO:0043332">
    <property type="term" value="C:mating projection tip"/>
    <property type="evidence" value="ECO:0007669"/>
    <property type="project" value="EnsemblFungi"/>
</dbReference>
<dbReference type="SMART" id="SM00666">
    <property type="entry name" value="PB1"/>
    <property type="match status" value="1"/>
</dbReference>
<keyword evidence="1 3" id="KW-0728">SH3 domain</keyword>
<evidence type="ECO:0000313" key="6">
    <source>
        <dbReference type="EMBL" id="KTW29612.1"/>
    </source>
</evidence>
<feature type="domain" description="SH3" evidence="4">
    <location>
        <begin position="28"/>
        <end position="90"/>
    </location>
</feature>
<dbReference type="GO" id="GO:1902494">
    <property type="term" value="C:catalytic complex"/>
    <property type="evidence" value="ECO:0007669"/>
    <property type="project" value="UniProtKB-ARBA"/>
</dbReference>
<dbReference type="Pfam" id="PF00564">
    <property type="entry name" value="PB1"/>
    <property type="match status" value="1"/>
</dbReference>
<dbReference type="InterPro" id="IPR000270">
    <property type="entry name" value="PB1_dom"/>
</dbReference>
<comment type="caution">
    <text evidence="6">The sequence shown here is derived from an EMBL/GenBank/DDBJ whole genome shotgun (WGS) entry which is preliminary data.</text>
</comment>
<dbReference type="InterPro" id="IPR035548">
    <property type="entry name" value="Bem1/Scd2_SH3_1"/>
</dbReference>
<dbReference type="CDD" id="cd05992">
    <property type="entry name" value="PB1"/>
    <property type="match status" value="1"/>
</dbReference>
<dbReference type="EMBL" id="LFWA01000009">
    <property type="protein sequence ID" value="KTW29612.1"/>
    <property type="molecule type" value="Genomic_DNA"/>
</dbReference>
<evidence type="ECO:0000256" key="3">
    <source>
        <dbReference type="PROSITE-ProRule" id="PRU00192"/>
    </source>
</evidence>
<dbReference type="Gene3D" id="3.30.1520.10">
    <property type="entry name" value="Phox-like domain"/>
    <property type="match status" value="1"/>
</dbReference>
<dbReference type="PROSITE" id="PS50195">
    <property type="entry name" value="PX"/>
    <property type="match status" value="1"/>
</dbReference>
<accession>A0A0W4ZMK9</accession>
<dbReference type="Gene3D" id="3.10.20.90">
    <property type="entry name" value="Phosphatidylinositol 3-kinase Catalytic Subunit, Chain A, domain 1"/>
    <property type="match status" value="1"/>
</dbReference>
<dbReference type="RefSeq" id="XP_018229443.1">
    <property type="nucleotide sequence ID" value="XM_018374491.1"/>
</dbReference>
<dbReference type="GO" id="GO:0032153">
    <property type="term" value="C:cell division site"/>
    <property type="evidence" value="ECO:0007669"/>
    <property type="project" value="EnsemblFungi"/>
</dbReference>
<dbReference type="CDD" id="cd06890">
    <property type="entry name" value="PX_Bem1p"/>
    <property type="match status" value="1"/>
</dbReference>
<dbReference type="GeneID" id="28940746"/>
<dbReference type="InterPro" id="IPR035549">
    <property type="entry name" value="Bem1/Scd2_SH3_2"/>
</dbReference>
<dbReference type="AlphaFoldDB" id="A0A0W4ZMK9"/>
<dbReference type="PANTHER" id="PTHR15706:SF2">
    <property type="entry name" value="SH3 AND PX DOMAIN-CONTAINING PROTEIN 2A"/>
    <property type="match status" value="1"/>
</dbReference>
<dbReference type="SUPFAM" id="SSF54277">
    <property type="entry name" value="CAD &amp; PB1 domains"/>
    <property type="match status" value="1"/>
</dbReference>
<dbReference type="STRING" id="1408657.A0A0W4ZMK9"/>
<dbReference type="PANTHER" id="PTHR15706">
    <property type="entry name" value="SH3 MULTIPLE DOMAIN"/>
    <property type="match status" value="1"/>
</dbReference>
<keyword evidence="7" id="KW-1185">Reference proteome</keyword>
<evidence type="ECO:0000256" key="1">
    <source>
        <dbReference type="ARBA" id="ARBA00022443"/>
    </source>
</evidence>
<dbReference type="OrthoDB" id="548867at2759"/>
<gene>
    <name evidence="6" type="ORF">T551_02228</name>
</gene>
<dbReference type="SUPFAM" id="SSF64268">
    <property type="entry name" value="PX domain"/>
    <property type="match status" value="1"/>
</dbReference>
<dbReference type="FunFam" id="2.30.30.40:FF:000093">
    <property type="entry name" value="Protein kinase activator Bem1"/>
    <property type="match status" value="1"/>
</dbReference>
<protein>
    <recommendedName>
        <fullName evidence="8">Protein scd2/ral3</fullName>
    </recommendedName>
</protein>
<organism evidence="6 7">
    <name type="scientific">Pneumocystis jirovecii (strain RU7)</name>
    <name type="common">Human pneumocystis pneumonia agent</name>
    <dbReference type="NCBI Taxonomy" id="1408657"/>
    <lineage>
        <taxon>Eukaryota</taxon>
        <taxon>Fungi</taxon>
        <taxon>Dikarya</taxon>
        <taxon>Ascomycota</taxon>
        <taxon>Taphrinomycotina</taxon>
        <taxon>Pneumocystomycetes</taxon>
        <taxon>Pneumocystaceae</taxon>
        <taxon>Pneumocystis</taxon>
    </lineage>
</organism>
<feature type="domain" description="SH3" evidence="4">
    <location>
        <begin position="117"/>
        <end position="179"/>
    </location>
</feature>
<proteinExistence type="predicted"/>
<dbReference type="InterPro" id="IPR036871">
    <property type="entry name" value="PX_dom_sf"/>
</dbReference>
<dbReference type="CDD" id="cd11879">
    <property type="entry name" value="SH3_Bem1p_2"/>
    <property type="match status" value="1"/>
</dbReference>
<dbReference type="InterPro" id="IPR051228">
    <property type="entry name" value="NADPH_Oxidase/PX-Domain"/>
</dbReference>
<dbReference type="Gene3D" id="2.30.30.40">
    <property type="entry name" value="SH3 Domains"/>
    <property type="match status" value="2"/>
</dbReference>
<dbReference type="GO" id="GO:0035091">
    <property type="term" value="F:phosphatidylinositol binding"/>
    <property type="evidence" value="ECO:0007669"/>
    <property type="project" value="InterPro"/>
</dbReference>
<dbReference type="InterPro" id="IPR036028">
    <property type="entry name" value="SH3-like_dom_sf"/>
</dbReference>
<dbReference type="InterPro" id="IPR001683">
    <property type="entry name" value="PX_dom"/>
</dbReference>
<dbReference type="GO" id="GO:0030010">
    <property type="term" value="P:establishment of cell polarity"/>
    <property type="evidence" value="ECO:0007669"/>
    <property type="project" value="EnsemblFungi"/>
</dbReference>
<evidence type="ECO:0000313" key="7">
    <source>
        <dbReference type="Proteomes" id="UP000053447"/>
    </source>
</evidence>
<dbReference type="InterPro" id="IPR035550">
    <property type="entry name" value="Bem1/Scd2_PX"/>
</dbReference>
<dbReference type="GO" id="GO:1902917">
    <property type="term" value="P:positive regulation of mating projection assembly"/>
    <property type="evidence" value="ECO:0007669"/>
    <property type="project" value="EnsemblFungi"/>
</dbReference>
<evidence type="ECO:0000259" key="5">
    <source>
        <dbReference type="PROSITE" id="PS50195"/>
    </source>
</evidence>
<reference evidence="7" key="1">
    <citation type="journal article" date="2016" name="Nat. Commun.">
        <title>Genome analysis of three Pneumocystis species reveals adaptation mechanisms to life exclusively in mammalian hosts.</title>
        <authorList>
            <person name="Ma L."/>
            <person name="Chen Z."/>
            <person name="Huang D.W."/>
            <person name="Kutty G."/>
            <person name="Ishihara M."/>
            <person name="Wang H."/>
            <person name="Abouelleil A."/>
            <person name="Bishop L."/>
            <person name="Davey E."/>
            <person name="Deng R."/>
            <person name="Deng X."/>
            <person name="Fan L."/>
            <person name="Fantoni G."/>
            <person name="Fitzgerald M."/>
            <person name="Gogineni E."/>
            <person name="Goldberg J.M."/>
            <person name="Handley G."/>
            <person name="Hu X."/>
            <person name="Huber C."/>
            <person name="Jiao X."/>
            <person name="Jones K."/>
            <person name="Levin J.Z."/>
            <person name="Liu Y."/>
            <person name="Macdonald P."/>
            <person name="Melnikov A."/>
            <person name="Raley C."/>
            <person name="Sassi M."/>
            <person name="Sherman B.T."/>
            <person name="Song X."/>
            <person name="Sykes S."/>
            <person name="Tran B."/>
            <person name="Walsh L."/>
            <person name="Xia Y."/>
            <person name="Yang J."/>
            <person name="Young S."/>
            <person name="Zeng Q."/>
            <person name="Zheng X."/>
            <person name="Stephens R."/>
            <person name="Nusbaum C."/>
            <person name="Birren B.W."/>
            <person name="Azadi P."/>
            <person name="Lempicki R.A."/>
            <person name="Cuomo C.A."/>
            <person name="Kovacs J.A."/>
        </authorList>
    </citation>
    <scope>NUCLEOTIDE SEQUENCE [LARGE SCALE GENOMIC DNA]</scope>
    <source>
        <strain evidence="7">RU7</strain>
    </source>
</reference>
<dbReference type="CDD" id="cd11878">
    <property type="entry name" value="SH3_Bem1p_1"/>
    <property type="match status" value="1"/>
</dbReference>
<dbReference type="Pfam" id="PF00018">
    <property type="entry name" value="SH3_1"/>
    <property type="match status" value="2"/>
</dbReference>
<feature type="domain" description="PX" evidence="5">
    <location>
        <begin position="262"/>
        <end position="382"/>
    </location>
</feature>
<dbReference type="GO" id="GO:0090726">
    <property type="term" value="C:cortical dynamic polarity patch"/>
    <property type="evidence" value="ECO:0007669"/>
    <property type="project" value="EnsemblFungi"/>
</dbReference>
<dbReference type="SMART" id="SM00326">
    <property type="entry name" value="SH3"/>
    <property type="match status" value="2"/>
</dbReference>
<name>A0A0W4ZMK9_PNEJ7</name>
<dbReference type="GO" id="GO:0030674">
    <property type="term" value="F:protein-macromolecule adaptor activity"/>
    <property type="evidence" value="ECO:0007669"/>
    <property type="project" value="EnsemblFungi"/>
</dbReference>
<dbReference type="Proteomes" id="UP000053447">
    <property type="component" value="Unassembled WGS sequence"/>
</dbReference>
<keyword evidence="2" id="KW-0677">Repeat</keyword>